<protein>
    <submittedName>
        <fullName evidence="2">Uncharacterized protein</fullName>
    </submittedName>
</protein>
<organism evidence="2 3">
    <name type="scientific">Clostridium subterminale</name>
    <dbReference type="NCBI Taxonomy" id="1550"/>
    <lineage>
        <taxon>Bacteria</taxon>
        <taxon>Bacillati</taxon>
        <taxon>Bacillota</taxon>
        <taxon>Clostridia</taxon>
        <taxon>Eubacteriales</taxon>
        <taxon>Clostridiaceae</taxon>
        <taxon>Clostridium</taxon>
    </lineage>
</organism>
<evidence type="ECO:0000256" key="1">
    <source>
        <dbReference type="SAM" id="Coils"/>
    </source>
</evidence>
<gene>
    <name evidence="2" type="ORF">GCM10008908_33610</name>
</gene>
<keyword evidence="1" id="KW-0175">Coiled coil</keyword>
<reference evidence="2 3" key="1">
    <citation type="journal article" date="2019" name="Int. J. Syst. Evol. Microbiol.">
        <title>The Global Catalogue of Microorganisms (GCM) 10K type strain sequencing project: providing services to taxonomists for standard genome sequencing and annotation.</title>
        <authorList>
            <consortium name="The Broad Institute Genomics Platform"/>
            <consortium name="The Broad Institute Genome Sequencing Center for Infectious Disease"/>
            <person name="Wu L."/>
            <person name="Ma J."/>
        </authorList>
    </citation>
    <scope>NUCLEOTIDE SEQUENCE [LARGE SCALE GENOMIC DNA]</scope>
    <source>
        <strain evidence="2 3">JCM 1417</strain>
    </source>
</reference>
<keyword evidence="3" id="KW-1185">Reference proteome</keyword>
<dbReference type="Proteomes" id="UP001501047">
    <property type="component" value="Unassembled WGS sequence"/>
</dbReference>
<dbReference type="EMBL" id="BAAACI010000008">
    <property type="protein sequence ID" value="GAA0777822.1"/>
    <property type="molecule type" value="Genomic_DNA"/>
</dbReference>
<evidence type="ECO:0000313" key="2">
    <source>
        <dbReference type="EMBL" id="GAA0777822.1"/>
    </source>
</evidence>
<comment type="caution">
    <text evidence="2">The sequence shown here is derived from an EMBL/GenBank/DDBJ whole genome shotgun (WGS) entry which is preliminary data.</text>
</comment>
<sequence length="518" mass="61261">MNDVYPLIYCDYKDNIWKFSRNDNKELCYRIMYREGKWTKETIIDVEVLGFDVYVSTDETIHVVYSNTKGELRYCTMKDKRWLGKLLYQVESEEFKIQNLKVEIIGDEMHIFYLLVGNDGSDHGVLMHCIWNGKETKTTTIQDIILIPNLKEYYSVHVNKKGNIYAFFISDEGDEISLSYCNFENYRWSSVRRLYGIQGEDIGFEVSMDQQEIHILNKSREDAIYFLDHVSIDIIGNIKEFRVHESRKELKEPILFTKGNKLYSCWLEQGNIFHSAFDGEKWSSAVYFDRGNELTVERYNCFICIDKDSAINAKKVYGTSGLDLYLFNPIEVITNMKDSLKKEGNQVKEVTLQERESIENLKLELSSLNLEKKSLEKKITALNLQLQKNQRFIDEYEEQIARILEQKRKADENCNIFLKLQKNIQKELEGTKKKLLEEELLTTNIQRELEYTKQQLLEERKIKVAVENKLKECQEENVIIKQQGEIINEEKRRLSEELELEKNQSIMERLLRRRTNGV</sequence>
<proteinExistence type="predicted"/>
<feature type="coiled-coil region" evidence="1">
    <location>
        <begin position="358"/>
        <end position="504"/>
    </location>
</feature>
<dbReference type="RefSeq" id="WP_343827686.1">
    <property type="nucleotide sequence ID" value="NZ_BAAACI010000008.1"/>
</dbReference>
<evidence type="ECO:0000313" key="3">
    <source>
        <dbReference type="Proteomes" id="UP001501047"/>
    </source>
</evidence>
<accession>A0ABN1KWQ3</accession>
<name>A0ABN1KWQ3_CLOSU</name>